<accession>A0A7D3UUB1</accession>
<proteinExistence type="inferred from homology"/>
<keyword evidence="1" id="KW-0694">RNA-binding</keyword>
<dbReference type="Gene3D" id="3.30.760.10">
    <property type="entry name" value="RNA Cap, Translation Initiation Factor Eif4e"/>
    <property type="match status" value="1"/>
</dbReference>
<dbReference type="InterPro" id="IPR001040">
    <property type="entry name" value="TIF_eIF_4E"/>
</dbReference>
<protein>
    <submittedName>
        <fullName evidence="2">Translation initiation factor eIF-4E</fullName>
    </submittedName>
</protein>
<sequence>MENQQEWKVVGKNKKFKKKPQNVTIDENKLIDTPQTVENVAVNVENDIDTGTDLLLPYKFVVWCHDVHSKDWSINGYVKLCTLSNASEFWRVFNNLDKLGFKVNNFFIMKEGTDPIWEHENNRNGGVCSFRTDIEHALQIYEDMCIRMMCGYLTDQMDDINGISLSPKNNWAIIKIWNKNKNNDLSKTLNQYILNTYKDLSIKYKSNEPEY</sequence>
<name>A0A7D3UUB1_9VIRU</name>
<dbReference type="Proteomes" id="UP001162001">
    <property type="component" value="Segment"/>
</dbReference>
<dbReference type="GO" id="GO:0000340">
    <property type="term" value="F:RNA 7-methylguanosine cap binding"/>
    <property type="evidence" value="ECO:0007669"/>
    <property type="project" value="TreeGrafter"/>
</dbReference>
<dbReference type="SUPFAM" id="SSF55418">
    <property type="entry name" value="eIF4e-like"/>
    <property type="match status" value="1"/>
</dbReference>
<comment type="similarity">
    <text evidence="1">Belongs to the eukaryotic initiation factor 4E family.</text>
</comment>
<gene>
    <name evidence="2" type="ORF">Fadolivirus_1_573</name>
</gene>
<dbReference type="PANTHER" id="PTHR11960">
    <property type="entry name" value="EUKARYOTIC TRANSLATION INITIATION FACTOR 4E RELATED"/>
    <property type="match status" value="1"/>
</dbReference>
<organism evidence="2 3">
    <name type="scientific">Fadolivirus FV1/VV64</name>
    <dbReference type="NCBI Taxonomy" id="3070911"/>
    <lineage>
        <taxon>Viruses</taxon>
        <taxon>Varidnaviria</taxon>
        <taxon>Bamfordvirae</taxon>
        <taxon>Nucleocytoviricota</taxon>
        <taxon>Megaviricetes</taxon>
        <taxon>Imitervirales</taxon>
        <taxon>Mimiviridae</taxon>
        <taxon>Klosneuvirinae</taxon>
        <taxon>Fadolivirus</taxon>
        <taxon>Fadolivirus algeromassiliense</taxon>
    </lineage>
</organism>
<evidence type="ECO:0000313" key="2">
    <source>
        <dbReference type="EMBL" id="QKF94031.1"/>
    </source>
</evidence>
<keyword evidence="1 2" id="KW-0396">Initiation factor</keyword>
<dbReference type="InterPro" id="IPR023398">
    <property type="entry name" value="TIF_eIF4e-like"/>
</dbReference>
<keyword evidence="1" id="KW-0648">Protein biosynthesis</keyword>
<evidence type="ECO:0000313" key="3">
    <source>
        <dbReference type="Proteomes" id="UP001162001"/>
    </source>
</evidence>
<reference evidence="2 3" key="1">
    <citation type="submission" date="2020-04" db="EMBL/GenBank/DDBJ databases">
        <title>Advantages and limits of metagenomic assembly and binning of a giant virus.</title>
        <authorList>
            <person name="Schulz F."/>
            <person name="Andreani J."/>
            <person name="Francis R."/>
            <person name="Boudjemaa H."/>
            <person name="Bou Khalil J.Y."/>
            <person name="Lee J."/>
            <person name="La Scola B."/>
            <person name="Woyke T."/>
        </authorList>
    </citation>
    <scope>NUCLEOTIDE SEQUENCE [LARGE SCALE GENOMIC DNA]</scope>
    <source>
        <strain evidence="2 3">FV1/VV64</strain>
    </source>
</reference>
<dbReference type="EMBL" id="MT418680">
    <property type="protein sequence ID" value="QKF94031.1"/>
    <property type="molecule type" value="Genomic_DNA"/>
</dbReference>
<keyword evidence="3" id="KW-1185">Reference proteome</keyword>
<dbReference type="Pfam" id="PF01652">
    <property type="entry name" value="IF4E"/>
    <property type="match status" value="1"/>
</dbReference>
<evidence type="ECO:0000256" key="1">
    <source>
        <dbReference type="RuleBase" id="RU004374"/>
    </source>
</evidence>